<protein>
    <recommendedName>
        <fullName evidence="1">Chromo domain-containing protein</fullName>
    </recommendedName>
</protein>
<dbReference type="OrthoDB" id="101786at2759"/>
<dbReference type="Gene3D" id="2.40.50.40">
    <property type="match status" value="1"/>
</dbReference>
<dbReference type="Proteomes" id="UP000198211">
    <property type="component" value="Unassembled WGS sequence"/>
</dbReference>
<dbReference type="InterPro" id="IPR016197">
    <property type="entry name" value="Chromo-like_dom_sf"/>
</dbReference>
<gene>
    <name evidence="2" type="ORF">PHMEG_0009272</name>
</gene>
<dbReference type="AlphaFoldDB" id="A0A225WGY3"/>
<accession>A0A225WGY3</accession>
<dbReference type="EMBL" id="NBNE01000854">
    <property type="protein sequence ID" value="OWZ16875.1"/>
    <property type="molecule type" value="Genomic_DNA"/>
</dbReference>
<dbReference type="SUPFAM" id="SSF54160">
    <property type="entry name" value="Chromo domain-like"/>
    <property type="match status" value="1"/>
</dbReference>
<keyword evidence="3" id="KW-1185">Reference proteome</keyword>
<dbReference type="InterPro" id="IPR000953">
    <property type="entry name" value="Chromo/chromo_shadow_dom"/>
</dbReference>
<feature type="domain" description="Chromo" evidence="1">
    <location>
        <begin position="76"/>
        <end position="138"/>
    </location>
</feature>
<proteinExistence type="predicted"/>
<feature type="non-terminal residue" evidence="2">
    <location>
        <position position="1"/>
    </location>
</feature>
<name>A0A225WGY3_9STRA</name>
<evidence type="ECO:0000313" key="2">
    <source>
        <dbReference type="EMBL" id="OWZ16875.1"/>
    </source>
</evidence>
<comment type="caution">
    <text evidence="2">The sequence shown here is derived from an EMBL/GenBank/DDBJ whole genome shotgun (WGS) entry which is preliminary data.</text>
</comment>
<organism evidence="2 3">
    <name type="scientific">Phytophthora megakarya</name>
    <dbReference type="NCBI Taxonomy" id="4795"/>
    <lineage>
        <taxon>Eukaryota</taxon>
        <taxon>Sar</taxon>
        <taxon>Stramenopiles</taxon>
        <taxon>Oomycota</taxon>
        <taxon>Peronosporomycetes</taxon>
        <taxon>Peronosporales</taxon>
        <taxon>Peronosporaceae</taxon>
        <taxon>Phytophthora</taxon>
    </lineage>
</organism>
<dbReference type="PROSITE" id="PS50013">
    <property type="entry name" value="CHROMO_2"/>
    <property type="match status" value="1"/>
</dbReference>
<evidence type="ECO:0000313" key="3">
    <source>
        <dbReference type="Proteomes" id="UP000198211"/>
    </source>
</evidence>
<evidence type="ECO:0000259" key="1">
    <source>
        <dbReference type="PROSITE" id="PS50013"/>
    </source>
</evidence>
<reference evidence="3" key="1">
    <citation type="submission" date="2017-03" db="EMBL/GenBank/DDBJ databases">
        <title>Phytopthora megakarya and P. palmivora, two closely related causual agents of cacao black pod achieved similar genome size and gene model numbers by different mechanisms.</title>
        <authorList>
            <person name="Ali S."/>
            <person name="Shao J."/>
            <person name="Larry D.J."/>
            <person name="Kronmiller B."/>
            <person name="Shen D."/>
            <person name="Strem M.D."/>
            <person name="Melnick R.L."/>
            <person name="Guiltinan M.J."/>
            <person name="Tyler B.M."/>
            <person name="Meinhardt L.W."/>
            <person name="Bailey B.A."/>
        </authorList>
    </citation>
    <scope>NUCLEOTIDE SEQUENCE [LARGE SCALE GENOMIC DNA]</scope>
    <source>
        <strain evidence="3">zdho120</strain>
    </source>
</reference>
<sequence length="140" mass="16486">VLWSRIDQRLPNNKLLGQWLGPFRIVEALPHAFNIQHLVTDKIYEVHGSRLKYYADADLNLDVEMQELVTSQGIVLDVAAFLDHRYNEVLRRWELLVQWAGLQHIEDSWESLWVMQKDVPHAVLQYVESKNDDLLRAQLE</sequence>